<name>A0A1K0JKM1_CUPNE</name>
<proteinExistence type="predicted"/>
<organism evidence="1">
    <name type="scientific">Cupriavidus necator</name>
    <name type="common">Alcaligenes eutrophus</name>
    <name type="synonym">Ralstonia eutropha</name>
    <dbReference type="NCBI Taxonomy" id="106590"/>
    <lineage>
        <taxon>Bacteria</taxon>
        <taxon>Pseudomonadati</taxon>
        <taxon>Pseudomonadota</taxon>
        <taxon>Betaproteobacteria</taxon>
        <taxon>Burkholderiales</taxon>
        <taxon>Burkholderiaceae</taxon>
        <taxon>Cupriavidus</taxon>
    </lineage>
</organism>
<dbReference type="EMBL" id="FMSH01000412">
    <property type="protein sequence ID" value="SCU87430.1"/>
    <property type="molecule type" value="Genomic_DNA"/>
</dbReference>
<accession>A0A1K0JKM1</accession>
<protein>
    <submittedName>
        <fullName evidence="1">Uncharacterized protein</fullName>
    </submittedName>
</protein>
<gene>
    <name evidence="1" type="ORF">CNECB9_470003</name>
</gene>
<dbReference type="RefSeq" id="WP_340528236.1">
    <property type="nucleotide sequence ID" value="NZ_FMSH01000412.1"/>
</dbReference>
<reference evidence="1" key="1">
    <citation type="submission" date="2016-09" db="EMBL/GenBank/DDBJ databases">
        <authorList>
            <person name="Capua I."/>
            <person name="De Benedictis P."/>
            <person name="Joannis T."/>
            <person name="Lombin L.H."/>
            <person name="Cattoli G."/>
        </authorList>
    </citation>
    <scope>NUCLEOTIDE SEQUENCE</scope>
    <source>
        <strain evidence="1">B9</strain>
    </source>
</reference>
<sequence>MKSTNEQSLRFQVEKWLAPSSTTPVHVVEFSRTHSGRRRYVCVETTHPAGLRALFFFRHDDGCWRVFPPVVDRQKKSTDRLAL</sequence>
<evidence type="ECO:0000313" key="1">
    <source>
        <dbReference type="EMBL" id="SCU87430.1"/>
    </source>
</evidence>
<dbReference type="AlphaFoldDB" id="A0A1K0JKM1"/>